<dbReference type="AlphaFoldDB" id="A0A2P1P8Z7"/>
<accession>A0A2P1P8Z7</accession>
<sequence>MSNFLKQSRKISKPQEAAMVKSAINKLLKRVICDLQTPHYYVKIYNNQNLDFCKP</sequence>
<evidence type="ECO:0000313" key="2">
    <source>
        <dbReference type="Proteomes" id="UP000241762"/>
    </source>
</evidence>
<keyword evidence="2" id="KW-1185">Reference proteome</keyword>
<proteinExistence type="predicted"/>
<evidence type="ECO:0000313" key="1">
    <source>
        <dbReference type="EMBL" id="AVP87736.1"/>
    </source>
</evidence>
<name>A0A2P1P8Z7_9RICK</name>
<gene>
    <name evidence="1" type="ORF">phytr_8020</name>
</gene>
<reference evidence="1 2" key="1">
    <citation type="submission" date="2018-03" db="EMBL/GenBank/DDBJ databases">
        <title>A gene transfer event suggests a long-term partnership between eustigmatophyte algae and a novel lineage of endosymbiotic bacteria.</title>
        <authorList>
            <person name="Yurchenko T."/>
            <person name="Sevcikova T."/>
            <person name="Pribyl P."/>
            <person name="El Karkouri K."/>
            <person name="Klimes V."/>
            <person name="Amaral R."/>
            <person name="Zbrankova V."/>
            <person name="Kim E."/>
            <person name="Raoult D."/>
            <person name="Santos L.M.A."/>
            <person name="Elias M."/>
        </authorList>
    </citation>
    <scope>NUCLEOTIDE SEQUENCE [LARGE SCALE GENOMIC DNA]</scope>
    <source>
        <strain evidence="1">CCALA 838</strain>
    </source>
</reference>
<dbReference type="RefSeq" id="WP_158706854.1">
    <property type="nucleotide sequence ID" value="NZ_CP027845.1"/>
</dbReference>
<dbReference type="Proteomes" id="UP000241762">
    <property type="component" value="Chromosome"/>
</dbReference>
<dbReference type="EMBL" id="CP027845">
    <property type="protein sequence ID" value="AVP87736.1"/>
    <property type="molecule type" value="Genomic_DNA"/>
</dbReference>
<organism evidence="1 2">
    <name type="scientific">Candidatus Phycorickettsia trachydisci</name>
    <dbReference type="NCBI Taxonomy" id="2115978"/>
    <lineage>
        <taxon>Bacteria</taxon>
        <taxon>Pseudomonadati</taxon>
        <taxon>Pseudomonadota</taxon>
        <taxon>Alphaproteobacteria</taxon>
        <taxon>Rickettsiales</taxon>
        <taxon>Rickettsiaceae</taxon>
        <taxon>Candidatus Phycorickettsia</taxon>
    </lineage>
</organism>
<dbReference type="KEGG" id="ptc:phytr_8020"/>
<protein>
    <submittedName>
        <fullName evidence="1">Uncharacterized protein</fullName>
    </submittedName>
</protein>